<feature type="region of interest" description="Disordered" evidence="1">
    <location>
        <begin position="69"/>
        <end position="106"/>
    </location>
</feature>
<feature type="compositionally biased region" description="Polar residues" evidence="1">
    <location>
        <begin position="450"/>
        <end position="461"/>
    </location>
</feature>
<dbReference type="AlphaFoldDB" id="A0AAN9ATZ6"/>
<organism evidence="2 3">
    <name type="scientific">Littorina saxatilis</name>
    <dbReference type="NCBI Taxonomy" id="31220"/>
    <lineage>
        <taxon>Eukaryota</taxon>
        <taxon>Metazoa</taxon>
        <taxon>Spiralia</taxon>
        <taxon>Lophotrochozoa</taxon>
        <taxon>Mollusca</taxon>
        <taxon>Gastropoda</taxon>
        <taxon>Caenogastropoda</taxon>
        <taxon>Littorinimorpha</taxon>
        <taxon>Littorinoidea</taxon>
        <taxon>Littorinidae</taxon>
        <taxon>Littorina</taxon>
    </lineage>
</organism>
<dbReference type="Gene3D" id="3.30.70.1820">
    <property type="entry name" value="L1 transposable element, RRM domain"/>
    <property type="match status" value="1"/>
</dbReference>
<feature type="compositionally biased region" description="Basic and acidic residues" evidence="1">
    <location>
        <begin position="403"/>
        <end position="429"/>
    </location>
</feature>
<feature type="compositionally biased region" description="Polar residues" evidence="1">
    <location>
        <begin position="89"/>
        <end position="106"/>
    </location>
</feature>
<evidence type="ECO:0000313" key="2">
    <source>
        <dbReference type="EMBL" id="KAK7093157.1"/>
    </source>
</evidence>
<dbReference type="Proteomes" id="UP001374579">
    <property type="component" value="Unassembled WGS sequence"/>
</dbReference>
<proteinExistence type="predicted"/>
<reference evidence="2 3" key="1">
    <citation type="submission" date="2024-02" db="EMBL/GenBank/DDBJ databases">
        <title>Chromosome-scale genome assembly of the rough periwinkle Littorina saxatilis.</title>
        <authorList>
            <person name="De Jode A."/>
            <person name="Faria R."/>
            <person name="Formenti G."/>
            <person name="Sims Y."/>
            <person name="Smith T.P."/>
            <person name="Tracey A."/>
            <person name="Wood J.M.D."/>
            <person name="Zagrodzka Z.B."/>
            <person name="Johannesson K."/>
            <person name="Butlin R.K."/>
            <person name="Leder E.H."/>
        </authorList>
    </citation>
    <scope>NUCLEOTIDE SEQUENCE [LARGE SCALE GENOMIC DNA]</scope>
    <source>
        <strain evidence="2">Snail1</strain>
        <tissue evidence="2">Muscle</tissue>
    </source>
</reference>
<keyword evidence="3" id="KW-1185">Reference proteome</keyword>
<feature type="compositionally biased region" description="Basic and acidic residues" evidence="1">
    <location>
        <begin position="78"/>
        <end position="88"/>
    </location>
</feature>
<dbReference type="EMBL" id="JBAMIC010000021">
    <property type="protein sequence ID" value="KAK7093157.1"/>
    <property type="molecule type" value="Genomic_DNA"/>
</dbReference>
<gene>
    <name evidence="2" type="ORF">V1264_008800</name>
</gene>
<evidence type="ECO:0000313" key="3">
    <source>
        <dbReference type="Proteomes" id="UP001374579"/>
    </source>
</evidence>
<feature type="region of interest" description="Disordered" evidence="1">
    <location>
        <begin position="363"/>
        <end position="469"/>
    </location>
</feature>
<dbReference type="InterPro" id="IPR004244">
    <property type="entry name" value="Transposase_22"/>
</dbReference>
<protein>
    <submittedName>
        <fullName evidence="2">Uncharacterized protein</fullName>
    </submittedName>
</protein>
<dbReference type="PANTHER" id="PTHR11505">
    <property type="entry name" value="L1 TRANSPOSABLE ELEMENT-RELATED"/>
    <property type="match status" value="1"/>
</dbReference>
<accession>A0AAN9ATZ6</accession>
<feature type="compositionally biased region" description="Basic and acidic residues" evidence="1">
    <location>
        <begin position="370"/>
        <end position="390"/>
    </location>
</feature>
<dbReference type="Gene3D" id="1.10.287.950">
    <property type="entry name" value="Methyl-accepting chemotaxis protein"/>
    <property type="match status" value="1"/>
</dbReference>
<evidence type="ECO:0000256" key="1">
    <source>
        <dbReference type="SAM" id="MobiDB-lite"/>
    </source>
</evidence>
<sequence>MPVHNLCFRVSCGRFVSTYLSFMAQRASHAVKMRVQVIRARGRLDILWFVFVASYFLCCGDVEMNPGPTTDATNVAGPDKHNEGKGDTTNESNQYRQPETVSKQTTPVPTAIETCIAPDMAAQILKAIQQQGEKFESLETNMHHIQTDLSSIKTDIGVVKSKCDAIDKRCDKLESNYQTLTTAVHSNKDDVEHLFNSNQENKEIIADFSSAMSSVQDEMSKLHTEIERLEEFSRRDNLRLYGVPETEEHENYDACAKAVADVLNSVEGQKKWTPDDIARAHRVGESRDGQPKPMIVKFCRWKDKMSILTNKQYRDSLFKKGVRAVNDLTRNQAKIVAEAKREGNVAFFKRGKLVVQPREGQRLYADAAADEPREPTTRRQPAEQQADHNIRGKGQRQWQPRGRHGDSPVREQSTDRSQRFARDERRDRGTGSQQSGLHRFWGEGERSQRSHNNSQGLSSNVRRSERNKK</sequence>
<name>A0AAN9ATZ6_9CAEN</name>
<comment type="caution">
    <text evidence="2">The sequence shown here is derived from an EMBL/GenBank/DDBJ whole genome shotgun (WGS) entry which is preliminary data.</text>
</comment>